<dbReference type="STRING" id="559304.G8Y2W8"/>
<name>G8Y2W8_PICSO</name>
<evidence type="ECO:0000256" key="1">
    <source>
        <dbReference type="ARBA" id="ARBA00004613"/>
    </source>
</evidence>
<feature type="region of interest" description="Disordered" evidence="6">
    <location>
        <begin position="189"/>
        <end position="270"/>
    </location>
</feature>
<dbReference type="InParanoid" id="G8Y2W8"/>
<keyword evidence="5" id="KW-0408">Iron</keyword>
<dbReference type="OMA" id="CIAKSCK"/>
<dbReference type="GO" id="GO:0046872">
    <property type="term" value="F:metal ion binding"/>
    <property type="evidence" value="ECO:0007669"/>
    <property type="project" value="UniProtKB-UniRule"/>
</dbReference>
<reference evidence="9 10" key="1">
    <citation type="journal article" date="2012" name="G3 (Bethesda)">
        <title>Pichia sorbitophila, an interspecies yeast hybrid reveals early steps of genome resolution following polyploidization.</title>
        <authorList>
            <person name="Leh Louis V."/>
            <person name="Despons L."/>
            <person name="Friedrich A."/>
            <person name="Martin T."/>
            <person name="Durrens P."/>
            <person name="Casaregola S."/>
            <person name="Neuveglise C."/>
            <person name="Fairhead C."/>
            <person name="Marck C."/>
            <person name="Cruz J.A."/>
            <person name="Straub M.L."/>
            <person name="Kugler V."/>
            <person name="Sacerdot C."/>
            <person name="Uzunov Z."/>
            <person name="Thierry A."/>
            <person name="Weiss S."/>
            <person name="Bleykasten C."/>
            <person name="De Montigny J."/>
            <person name="Jacques N."/>
            <person name="Jung P."/>
            <person name="Lemaire M."/>
            <person name="Mallet S."/>
            <person name="Morel G."/>
            <person name="Richard G.F."/>
            <person name="Sarkar A."/>
            <person name="Savel G."/>
            <person name="Schacherer J."/>
            <person name="Seret M.L."/>
            <person name="Talla E."/>
            <person name="Samson G."/>
            <person name="Jubin C."/>
            <person name="Poulain J."/>
            <person name="Vacherie B."/>
            <person name="Barbe V."/>
            <person name="Pelletier E."/>
            <person name="Sherman D.J."/>
            <person name="Westhof E."/>
            <person name="Weissenbach J."/>
            <person name="Baret P.V."/>
            <person name="Wincker P."/>
            <person name="Gaillardin C."/>
            <person name="Dujon B."/>
            <person name="Souciet J.L."/>
        </authorList>
    </citation>
    <scope>NUCLEOTIDE SEQUENCE [LARGE SCALE GENOMIC DNA]</scope>
    <source>
        <strain evidence="10">ATCC MYA-4447 / BCRC 22081 / CBS 7064 / NBRC 10061 / NRRL Y-12695</strain>
    </source>
</reference>
<evidence type="ECO:0000256" key="7">
    <source>
        <dbReference type="SAM" id="SignalP"/>
    </source>
</evidence>
<evidence type="ECO:0000256" key="2">
    <source>
        <dbReference type="ARBA" id="ARBA00022525"/>
    </source>
</evidence>
<evidence type="ECO:0000256" key="6">
    <source>
        <dbReference type="SAM" id="MobiDB-lite"/>
    </source>
</evidence>
<feature type="disulfide bond" evidence="5">
    <location>
        <begin position="56"/>
        <end position="87"/>
    </location>
</feature>
<dbReference type="PROSITE" id="PS52012">
    <property type="entry name" value="CFEM"/>
    <property type="match status" value="1"/>
</dbReference>
<feature type="domain" description="CFEM" evidence="8">
    <location>
        <begin position="24"/>
        <end position="135"/>
    </location>
</feature>
<proteinExistence type="predicted"/>
<feature type="binding site" description="axial binding residue" evidence="5">
    <location>
        <position position="70"/>
    </location>
    <ligand>
        <name>heme</name>
        <dbReference type="ChEBI" id="CHEBI:30413"/>
    </ligand>
    <ligandPart>
        <name>Fe</name>
        <dbReference type="ChEBI" id="CHEBI:18248"/>
    </ligandPart>
</feature>
<evidence type="ECO:0000256" key="3">
    <source>
        <dbReference type="ARBA" id="ARBA00022729"/>
    </source>
</evidence>
<keyword evidence="3 7" id="KW-0732">Signal</keyword>
<evidence type="ECO:0000256" key="4">
    <source>
        <dbReference type="ARBA" id="ARBA00023157"/>
    </source>
</evidence>
<evidence type="ECO:0000256" key="5">
    <source>
        <dbReference type="PROSITE-ProRule" id="PRU01356"/>
    </source>
</evidence>
<keyword evidence="10" id="KW-1185">Reference proteome</keyword>
<evidence type="ECO:0000313" key="9">
    <source>
        <dbReference type="EMBL" id="CCE86129.1"/>
    </source>
</evidence>
<dbReference type="OrthoDB" id="2496787at2759"/>
<evidence type="ECO:0000313" key="10">
    <source>
        <dbReference type="Proteomes" id="UP000005222"/>
    </source>
</evidence>
<feature type="disulfide bond" evidence="5">
    <location>
        <begin position="75"/>
        <end position="108"/>
    </location>
</feature>
<keyword evidence="4 5" id="KW-1015">Disulfide bond</keyword>
<keyword evidence="5" id="KW-0479">Metal-binding</keyword>
<dbReference type="AlphaFoldDB" id="G8Y2W8"/>
<feature type="disulfide bond" evidence="5">
    <location>
        <begin position="66"/>
        <end position="73"/>
    </location>
</feature>
<dbReference type="Proteomes" id="UP000005222">
    <property type="component" value="Chromosome M"/>
</dbReference>
<feature type="compositionally biased region" description="Low complexity" evidence="6">
    <location>
        <begin position="137"/>
        <end position="169"/>
    </location>
</feature>
<feature type="chain" id="PRO_5003518583" evidence="7">
    <location>
        <begin position="20"/>
        <end position="297"/>
    </location>
</feature>
<dbReference type="HOGENOM" id="CLU_079397_0_0_1"/>
<dbReference type="GO" id="GO:0005576">
    <property type="term" value="C:extracellular region"/>
    <property type="evidence" value="ECO:0007669"/>
    <property type="project" value="UniProtKB-SubCell"/>
</dbReference>
<dbReference type="eggNOG" id="ENOG502SD7M">
    <property type="taxonomic scope" value="Eukaryota"/>
</dbReference>
<feature type="signal peptide" evidence="7">
    <location>
        <begin position="1"/>
        <end position="19"/>
    </location>
</feature>
<sequence length="297" mass="29379">MLSIQTLTLVLSTLYLASAADTNNPYATYPSVAHTASINGFADKIYGSLPSCAHPCVKEDTGSTPCPYWDAGCLCVMQNWAGEVANCIAENCKGKEVETATNLATSICSSAGVWSPYWMIPSSASEALAKAAKATTTAEASSSSTSEAKAPSSSTSVSATSSSAPEQSSFADNQGSKVTSAATSSALTSAAASSSGEPSAESRSPTSSAESSSAESSAASSSAESQGSSASSEQEAKSSASAAQSSESKPDVASSSSASSSSSTVVSQQENVAAAGFKASTAVVIALNAGLIGVLNL</sequence>
<feature type="disulfide bond" evidence="5">
    <location>
        <begin position="52"/>
        <end position="92"/>
    </location>
</feature>
<dbReference type="InterPro" id="IPR008427">
    <property type="entry name" value="Extracellular_membr_CFEM_dom"/>
</dbReference>
<dbReference type="Pfam" id="PF05730">
    <property type="entry name" value="CFEM"/>
    <property type="match status" value="1"/>
</dbReference>
<protein>
    <submittedName>
        <fullName evidence="9">Piso0_005779 protein</fullName>
    </submittedName>
</protein>
<feature type="compositionally biased region" description="Low complexity" evidence="6">
    <location>
        <begin position="189"/>
        <end position="267"/>
    </location>
</feature>
<organism evidence="9 10">
    <name type="scientific">Pichia sorbitophila (strain ATCC MYA-4447 / BCRC 22081 / CBS 7064 / NBRC 10061 / NRRL Y-12695)</name>
    <name type="common">Hybrid yeast</name>
    <dbReference type="NCBI Taxonomy" id="559304"/>
    <lineage>
        <taxon>Eukaryota</taxon>
        <taxon>Fungi</taxon>
        <taxon>Dikarya</taxon>
        <taxon>Ascomycota</taxon>
        <taxon>Saccharomycotina</taxon>
        <taxon>Pichiomycetes</taxon>
        <taxon>Debaryomycetaceae</taxon>
        <taxon>Millerozyma</taxon>
    </lineage>
</organism>
<gene>
    <name evidence="9" type="primary">Piso0_005779</name>
    <name evidence="9" type="ORF">GNLVRS01_PISO0M22166g</name>
</gene>
<accession>G8Y2W8</accession>
<dbReference type="EMBL" id="FO082047">
    <property type="protein sequence ID" value="CCE86129.1"/>
    <property type="molecule type" value="Genomic_DNA"/>
</dbReference>
<comment type="subcellular location">
    <subcellularLocation>
        <location evidence="1">Secreted</location>
    </subcellularLocation>
</comment>
<evidence type="ECO:0000259" key="8">
    <source>
        <dbReference type="PROSITE" id="PS52012"/>
    </source>
</evidence>
<keyword evidence="5" id="KW-0349">Heme</keyword>
<keyword evidence="2" id="KW-0964">Secreted</keyword>
<dbReference type="SMART" id="SM00747">
    <property type="entry name" value="CFEM"/>
    <property type="match status" value="1"/>
</dbReference>
<feature type="region of interest" description="Disordered" evidence="6">
    <location>
        <begin position="137"/>
        <end position="177"/>
    </location>
</feature>